<accession>A0A3M8DNB3</accession>
<protein>
    <submittedName>
        <fullName evidence="3">Polysaccharide deacetylase family protein</fullName>
    </submittedName>
</protein>
<reference evidence="3 4" key="1">
    <citation type="submission" date="2018-10" db="EMBL/GenBank/DDBJ databases">
        <title>Phylogenomics of Brevibacillus.</title>
        <authorList>
            <person name="Dunlap C."/>
        </authorList>
    </citation>
    <scope>NUCLEOTIDE SEQUENCE [LARGE SCALE GENOMIC DNA]</scope>
    <source>
        <strain evidence="3 4">JCM 15716</strain>
    </source>
</reference>
<comment type="caution">
    <text evidence="3">The sequence shown here is derived from an EMBL/GenBank/DDBJ whole genome shotgun (WGS) entry which is preliminary data.</text>
</comment>
<dbReference type="Gene3D" id="3.20.20.370">
    <property type="entry name" value="Glycoside hydrolase/deacetylase"/>
    <property type="match status" value="1"/>
</dbReference>
<dbReference type="InterPro" id="IPR050248">
    <property type="entry name" value="Polysacc_deacetylase_ArnD"/>
</dbReference>
<organism evidence="3 4">
    <name type="scientific">Brevibacillus fluminis</name>
    <dbReference type="NCBI Taxonomy" id="511487"/>
    <lineage>
        <taxon>Bacteria</taxon>
        <taxon>Bacillati</taxon>
        <taxon>Bacillota</taxon>
        <taxon>Bacilli</taxon>
        <taxon>Bacillales</taxon>
        <taxon>Paenibacillaceae</taxon>
        <taxon>Brevibacillus</taxon>
    </lineage>
</organism>
<feature type="signal peptide" evidence="1">
    <location>
        <begin position="1"/>
        <end position="28"/>
    </location>
</feature>
<dbReference type="Proteomes" id="UP000271031">
    <property type="component" value="Unassembled WGS sequence"/>
</dbReference>
<dbReference type="InterPro" id="IPR002509">
    <property type="entry name" value="NODB_dom"/>
</dbReference>
<dbReference type="AlphaFoldDB" id="A0A3M8DNB3"/>
<dbReference type="CDD" id="cd10917">
    <property type="entry name" value="CE4_NodB_like_6s_7s"/>
    <property type="match status" value="1"/>
</dbReference>
<sequence length="251" mass="28194">MRKRTRTLIALLTVMILAVLPLSSSAVAKKDGKGRAYYEKRGEIVWEVPSGQKVMALTFDDGPDAVFTSQIADLLRKYDAKATFFVVGSRVKQNPSVVRQLADDGHELANHTFSHPNMRRLSPARLQREVEQTQKAIYDATGKKPVLFRPPGGYYDESLVDSLRKAGFLVVLWSWHQDTKDWTDPGTNKIVAKVLKNARNGDIVLFHDYGGARDQTVHAIEEILPTLQKEGYRFVTVSELLTLSKVRVNGK</sequence>
<dbReference type="PANTHER" id="PTHR10587">
    <property type="entry name" value="GLYCOSYL TRANSFERASE-RELATED"/>
    <property type="match status" value="1"/>
</dbReference>
<keyword evidence="1" id="KW-0732">Signal</keyword>
<evidence type="ECO:0000313" key="3">
    <source>
        <dbReference type="EMBL" id="RNB89573.1"/>
    </source>
</evidence>
<gene>
    <name evidence="3" type="ORF">EDM56_10300</name>
</gene>
<dbReference type="Pfam" id="PF01522">
    <property type="entry name" value="Polysacc_deac_1"/>
    <property type="match status" value="1"/>
</dbReference>
<dbReference type="OrthoDB" id="2649545at2"/>
<feature type="domain" description="NodB homology" evidence="2">
    <location>
        <begin position="53"/>
        <end position="235"/>
    </location>
</feature>
<name>A0A3M8DNB3_9BACL</name>
<dbReference type="GO" id="GO:0016810">
    <property type="term" value="F:hydrolase activity, acting on carbon-nitrogen (but not peptide) bonds"/>
    <property type="evidence" value="ECO:0007669"/>
    <property type="project" value="InterPro"/>
</dbReference>
<dbReference type="RefSeq" id="WP_122917829.1">
    <property type="nucleotide sequence ID" value="NZ_RHHQ01000008.1"/>
</dbReference>
<evidence type="ECO:0000256" key="1">
    <source>
        <dbReference type="SAM" id="SignalP"/>
    </source>
</evidence>
<dbReference type="InterPro" id="IPR011330">
    <property type="entry name" value="Glyco_hydro/deAcase_b/a-brl"/>
</dbReference>
<keyword evidence="4" id="KW-1185">Reference proteome</keyword>
<dbReference type="SUPFAM" id="SSF88713">
    <property type="entry name" value="Glycoside hydrolase/deacetylase"/>
    <property type="match status" value="1"/>
</dbReference>
<evidence type="ECO:0000259" key="2">
    <source>
        <dbReference type="PROSITE" id="PS51677"/>
    </source>
</evidence>
<feature type="chain" id="PRO_5018089650" evidence="1">
    <location>
        <begin position="29"/>
        <end position="251"/>
    </location>
</feature>
<proteinExistence type="predicted"/>
<dbReference type="PROSITE" id="PS51677">
    <property type="entry name" value="NODB"/>
    <property type="match status" value="1"/>
</dbReference>
<dbReference type="GO" id="GO:0005975">
    <property type="term" value="P:carbohydrate metabolic process"/>
    <property type="evidence" value="ECO:0007669"/>
    <property type="project" value="InterPro"/>
</dbReference>
<dbReference type="EMBL" id="RHHQ01000008">
    <property type="protein sequence ID" value="RNB89573.1"/>
    <property type="molecule type" value="Genomic_DNA"/>
</dbReference>
<evidence type="ECO:0000313" key="4">
    <source>
        <dbReference type="Proteomes" id="UP000271031"/>
    </source>
</evidence>